<gene>
    <name evidence="3" type="ORF">AGLA0713_LOCUS1057</name>
</gene>
<dbReference type="AlphaFoldDB" id="A0A7S0KYJ1"/>
<evidence type="ECO:0000313" key="3">
    <source>
        <dbReference type="EMBL" id="CAD8596229.1"/>
    </source>
</evidence>
<keyword evidence="2" id="KW-1133">Transmembrane helix</keyword>
<name>A0A7S0KYJ1_9STRA</name>
<sequence>MADLESGLAVAHASASLSMADVDMTQVGKKKDSGGTAAYLTYMFSLATMSLSSISIIFFGQPIVYAAMTFGIICSIAAAIQRRILHKKASLTAVLNELREDVNRLGLENDDFAQQNNSLSRKVDRLQGSEESLDKILESQQTSTGRFVNSLRENQKILDEMKALLEMQVINSVASAVFASDSDGDFQIDPEEVDQLLMRIKAISGVTQVNKAKCRQFLQGGKSLDTVMDMARKIQENPEENEFVQIDPKTIKQQ</sequence>
<dbReference type="EMBL" id="HBEX01001591">
    <property type="protein sequence ID" value="CAD8596229.1"/>
    <property type="molecule type" value="Transcribed_RNA"/>
</dbReference>
<evidence type="ECO:0000256" key="2">
    <source>
        <dbReference type="SAM" id="Phobius"/>
    </source>
</evidence>
<evidence type="ECO:0000256" key="1">
    <source>
        <dbReference type="SAM" id="Coils"/>
    </source>
</evidence>
<proteinExistence type="predicted"/>
<reference evidence="3" key="1">
    <citation type="submission" date="2021-01" db="EMBL/GenBank/DDBJ databases">
        <authorList>
            <person name="Corre E."/>
            <person name="Pelletier E."/>
            <person name="Niang G."/>
            <person name="Scheremetjew M."/>
            <person name="Finn R."/>
            <person name="Kale V."/>
            <person name="Holt S."/>
            <person name="Cochrane G."/>
            <person name="Meng A."/>
            <person name="Brown T."/>
            <person name="Cohen L."/>
        </authorList>
    </citation>
    <scope>NUCLEOTIDE SEQUENCE</scope>
</reference>
<accession>A0A7S0KYJ1</accession>
<feature type="transmembrane region" description="Helical" evidence="2">
    <location>
        <begin position="63"/>
        <end position="80"/>
    </location>
</feature>
<feature type="transmembrane region" description="Helical" evidence="2">
    <location>
        <begin position="39"/>
        <end position="57"/>
    </location>
</feature>
<organism evidence="3">
    <name type="scientific">Asterionellopsis glacialis</name>
    <dbReference type="NCBI Taxonomy" id="33640"/>
    <lineage>
        <taxon>Eukaryota</taxon>
        <taxon>Sar</taxon>
        <taxon>Stramenopiles</taxon>
        <taxon>Ochrophyta</taxon>
        <taxon>Bacillariophyta</taxon>
        <taxon>Fragilariophyceae</taxon>
        <taxon>Fragilariophycidae</taxon>
        <taxon>Fragilariales</taxon>
        <taxon>Fragilariaceae</taxon>
        <taxon>Asterionellopsis</taxon>
    </lineage>
</organism>
<keyword evidence="2" id="KW-0812">Transmembrane</keyword>
<keyword evidence="1" id="KW-0175">Coiled coil</keyword>
<keyword evidence="2" id="KW-0472">Membrane</keyword>
<feature type="coiled-coil region" evidence="1">
    <location>
        <begin position="88"/>
        <end position="115"/>
    </location>
</feature>
<protein>
    <submittedName>
        <fullName evidence="3">Uncharacterized protein</fullName>
    </submittedName>
</protein>